<dbReference type="SUPFAM" id="SSF51556">
    <property type="entry name" value="Metallo-dependent hydrolases"/>
    <property type="match status" value="1"/>
</dbReference>
<gene>
    <name evidence="3" type="ORF">SAPIO_CDS10270</name>
</gene>
<dbReference type="OrthoDB" id="445695at2759"/>
<dbReference type="GO" id="GO:0070573">
    <property type="term" value="F:metallodipeptidase activity"/>
    <property type="evidence" value="ECO:0007669"/>
    <property type="project" value="InterPro"/>
</dbReference>
<dbReference type="HOGENOM" id="CLU_031404_4_0_1"/>
<keyword evidence="4" id="KW-1185">Reference proteome</keyword>
<dbReference type="EC" id="3.4.13.19" evidence="2"/>
<dbReference type="GO" id="GO:0006508">
    <property type="term" value="P:proteolysis"/>
    <property type="evidence" value="ECO:0007669"/>
    <property type="project" value="UniProtKB-KW"/>
</dbReference>
<reference evidence="3 4" key="1">
    <citation type="journal article" date="2014" name="Genome Announc.">
        <title>Draft genome sequence of the pathogenic fungus Scedosporium apiospermum.</title>
        <authorList>
            <person name="Vandeputte P."/>
            <person name="Ghamrawi S."/>
            <person name="Rechenmann M."/>
            <person name="Iltis A."/>
            <person name="Giraud S."/>
            <person name="Fleury M."/>
            <person name="Thornton C."/>
            <person name="Delhaes L."/>
            <person name="Meyer W."/>
            <person name="Papon N."/>
            <person name="Bouchara J.P."/>
        </authorList>
    </citation>
    <scope>NUCLEOTIDE SEQUENCE [LARGE SCALE GENOMIC DNA]</scope>
    <source>
        <strain evidence="3 4">IHEM 14462</strain>
    </source>
</reference>
<evidence type="ECO:0000313" key="3">
    <source>
        <dbReference type="EMBL" id="KEZ38931.1"/>
    </source>
</evidence>
<dbReference type="GO" id="GO:0046872">
    <property type="term" value="F:metal ion binding"/>
    <property type="evidence" value="ECO:0007669"/>
    <property type="project" value="UniProtKB-UniRule"/>
</dbReference>
<dbReference type="OMA" id="SRHNVFG"/>
<dbReference type="GeneID" id="27719450"/>
<name>A0A084FV19_PSEDA</name>
<dbReference type="InterPro" id="IPR008257">
    <property type="entry name" value="Pept_M19"/>
</dbReference>
<dbReference type="PANTHER" id="PTHR10443">
    <property type="entry name" value="MICROSOMAL DIPEPTIDASE"/>
    <property type="match status" value="1"/>
</dbReference>
<proteinExistence type="inferred from homology"/>
<dbReference type="AlphaFoldDB" id="A0A084FV19"/>
<keyword evidence="2" id="KW-0482">Metalloprotease</keyword>
<dbReference type="Gene3D" id="3.20.20.140">
    <property type="entry name" value="Metal-dependent hydrolases"/>
    <property type="match status" value="1"/>
</dbReference>
<evidence type="ECO:0000313" key="4">
    <source>
        <dbReference type="Proteomes" id="UP000028545"/>
    </source>
</evidence>
<comment type="caution">
    <text evidence="3">The sequence shown here is derived from an EMBL/GenBank/DDBJ whole genome shotgun (WGS) entry which is preliminary data.</text>
</comment>
<dbReference type="PROSITE" id="PS51365">
    <property type="entry name" value="RENAL_DIPEPTIDASE_2"/>
    <property type="match status" value="1"/>
</dbReference>
<accession>A0A084FV19</accession>
<dbReference type="EMBL" id="JOWA01000165">
    <property type="protein sequence ID" value="KEZ38931.1"/>
    <property type="molecule type" value="Genomic_DNA"/>
</dbReference>
<dbReference type="InterPro" id="IPR032466">
    <property type="entry name" value="Metal_Hydrolase"/>
</dbReference>
<protein>
    <recommendedName>
        <fullName evidence="2">Dipeptidase</fullName>
        <ecNumber evidence="2">3.4.13.19</ecNumber>
    </recommendedName>
</protein>
<evidence type="ECO:0000256" key="2">
    <source>
        <dbReference type="RuleBase" id="RU341113"/>
    </source>
</evidence>
<keyword evidence="2" id="KW-0479">Metal-binding</keyword>
<keyword evidence="1 2" id="KW-0224">Dipeptidase</keyword>
<comment type="similarity">
    <text evidence="2">Belongs to the metallo-dependent hydrolases superfamily. Peptidase M19 family.</text>
</comment>
<dbReference type="PANTHER" id="PTHR10443:SF12">
    <property type="entry name" value="DIPEPTIDASE"/>
    <property type="match status" value="1"/>
</dbReference>
<dbReference type="KEGG" id="sapo:SAPIO_CDS10270"/>
<dbReference type="Proteomes" id="UP000028545">
    <property type="component" value="Unassembled WGS sequence"/>
</dbReference>
<evidence type="ECO:0000256" key="1">
    <source>
        <dbReference type="ARBA" id="ARBA00022997"/>
    </source>
</evidence>
<comment type="cofactor">
    <cofactor evidence="2">
        <name>Zn(2+)</name>
        <dbReference type="ChEBI" id="CHEBI:29105"/>
    </cofactor>
</comment>
<keyword evidence="2" id="KW-0862">Zinc</keyword>
<dbReference type="VEuPathDB" id="FungiDB:SAPIO_CDS10270"/>
<organism evidence="3 4">
    <name type="scientific">Pseudallescheria apiosperma</name>
    <name type="common">Scedosporium apiospermum</name>
    <dbReference type="NCBI Taxonomy" id="563466"/>
    <lineage>
        <taxon>Eukaryota</taxon>
        <taxon>Fungi</taxon>
        <taxon>Dikarya</taxon>
        <taxon>Ascomycota</taxon>
        <taxon>Pezizomycotina</taxon>
        <taxon>Sordariomycetes</taxon>
        <taxon>Hypocreomycetidae</taxon>
        <taxon>Microascales</taxon>
        <taxon>Microascaceae</taxon>
        <taxon>Scedosporium</taxon>
    </lineage>
</organism>
<comment type="catalytic activity">
    <reaction evidence="2">
        <text>an L-aminoacyl-L-amino acid + H2O = 2 an L-alpha-amino acid</text>
        <dbReference type="Rhea" id="RHEA:48940"/>
        <dbReference type="ChEBI" id="CHEBI:15377"/>
        <dbReference type="ChEBI" id="CHEBI:59869"/>
        <dbReference type="ChEBI" id="CHEBI:77460"/>
        <dbReference type="EC" id="3.4.13.19"/>
    </reaction>
</comment>
<dbReference type="CDD" id="cd01301">
    <property type="entry name" value="rDP_like"/>
    <property type="match status" value="1"/>
</dbReference>
<dbReference type="RefSeq" id="XP_016638730.1">
    <property type="nucleotide sequence ID" value="XM_016783886.1"/>
</dbReference>
<sequence>MDLDSYLTEAVEILSNTPFIDGHNDWMHLIRGYYDNKLDERFGSQRNLAGHVDLKRLIQGKLGGAFWSVYVDCPQEDNFADDAIHFEAIRDTLQQIDILLRIVDLYSGNMALVHHADDIMRIFSQGKCASLIGVEGLHQIGNSSSILRIYHKLGVRYVTLAHNKNNLYADSATSAAPDHHGLSDEGKALIREMNRIGMIIDLSHTSEAAMLAAIEISAAPVIFSHSSVYGIVPHPRNVPDHVLDKLKDNGGVIMISFIPNLTHKDAAMADIDALIDHIVYVGKRIGYDHLGLGSDYDGMAKAVTGLEDVSKLPRLVARMRSRGISRQDVEKVIGLNVIRVLRAVEDVAKSLSGEPVLEDKVKQLWGPTMRDFVMREYPDAEPHEGART</sequence>
<dbReference type="Pfam" id="PF01244">
    <property type="entry name" value="Peptidase_M19"/>
    <property type="match status" value="1"/>
</dbReference>
<keyword evidence="2 3" id="KW-0378">Hydrolase</keyword>
<keyword evidence="2" id="KW-0645">Protease</keyword>